<dbReference type="OrthoDB" id="781564at2759"/>
<keyword evidence="2" id="KW-1185">Reference proteome</keyword>
<dbReference type="STRING" id="3827.A0A1S2XPY7"/>
<evidence type="ECO:0000313" key="2">
    <source>
        <dbReference type="Proteomes" id="UP000087171"/>
    </source>
</evidence>
<evidence type="ECO:0000256" key="1">
    <source>
        <dbReference type="SAM" id="MobiDB-lite"/>
    </source>
</evidence>
<organism evidence="2 3">
    <name type="scientific">Cicer arietinum</name>
    <name type="common">Chickpea</name>
    <name type="synonym">Garbanzo</name>
    <dbReference type="NCBI Taxonomy" id="3827"/>
    <lineage>
        <taxon>Eukaryota</taxon>
        <taxon>Viridiplantae</taxon>
        <taxon>Streptophyta</taxon>
        <taxon>Embryophyta</taxon>
        <taxon>Tracheophyta</taxon>
        <taxon>Spermatophyta</taxon>
        <taxon>Magnoliopsida</taxon>
        <taxon>eudicotyledons</taxon>
        <taxon>Gunneridae</taxon>
        <taxon>Pentapetalae</taxon>
        <taxon>rosids</taxon>
        <taxon>fabids</taxon>
        <taxon>Fabales</taxon>
        <taxon>Fabaceae</taxon>
        <taxon>Papilionoideae</taxon>
        <taxon>50 kb inversion clade</taxon>
        <taxon>NPAAA clade</taxon>
        <taxon>Hologalegina</taxon>
        <taxon>IRL clade</taxon>
        <taxon>Cicereae</taxon>
        <taxon>Cicer</taxon>
    </lineage>
</organism>
<accession>A0A1S2XPY7</accession>
<dbReference type="PANTHER" id="PTHR36045:SF2">
    <property type="entry name" value="OS04G0558500 PROTEIN"/>
    <property type="match status" value="1"/>
</dbReference>
<proteinExistence type="predicted"/>
<feature type="compositionally biased region" description="Polar residues" evidence="1">
    <location>
        <begin position="66"/>
        <end position="75"/>
    </location>
</feature>
<feature type="region of interest" description="Disordered" evidence="1">
    <location>
        <begin position="1"/>
        <end position="22"/>
    </location>
</feature>
<dbReference type="eggNOG" id="ENOG502S53R">
    <property type="taxonomic scope" value="Eukaryota"/>
</dbReference>
<dbReference type="GeneID" id="101496729"/>
<protein>
    <submittedName>
        <fullName evidence="3">Uncharacterized protein LOC101496729</fullName>
    </submittedName>
</protein>
<sequence length="143" mass="15978">MAPEISKTHETVRSSECEDSDSELEQLECDLKEMAHKILEYRATLPEQFKSTLLSVLDAQRPFLPQLNSGASEQNISREESSSAPEDPETAEKLKLLNEKISSNCSAMPIVLKRMKDCIAKIEMLNSYNAASIYPAISRKKTG</sequence>
<dbReference type="KEGG" id="cam:101496729"/>
<reference evidence="3" key="2">
    <citation type="submission" date="2025-08" db="UniProtKB">
        <authorList>
            <consortium name="RefSeq"/>
        </authorList>
    </citation>
    <scope>IDENTIFICATION</scope>
    <source>
        <tissue evidence="3">Etiolated seedlings</tissue>
    </source>
</reference>
<reference evidence="2" key="1">
    <citation type="journal article" date="2013" name="Nat. Biotechnol.">
        <title>Draft genome sequence of chickpea (Cicer arietinum) provides a resource for trait improvement.</title>
        <authorList>
            <person name="Varshney R.K."/>
            <person name="Song C."/>
            <person name="Saxena R.K."/>
            <person name="Azam S."/>
            <person name="Yu S."/>
            <person name="Sharpe A.G."/>
            <person name="Cannon S."/>
            <person name="Baek J."/>
            <person name="Rosen B.D."/>
            <person name="Tar'an B."/>
            <person name="Millan T."/>
            <person name="Zhang X."/>
            <person name="Ramsay L.D."/>
            <person name="Iwata A."/>
            <person name="Wang Y."/>
            <person name="Nelson W."/>
            <person name="Farmer A.D."/>
            <person name="Gaur P.M."/>
            <person name="Soderlund C."/>
            <person name="Penmetsa R.V."/>
            <person name="Xu C."/>
            <person name="Bharti A.K."/>
            <person name="He W."/>
            <person name="Winter P."/>
            <person name="Zhao S."/>
            <person name="Hane J.K."/>
            <person name="Carrasquilla-Garcia N."/>
            <person name="Condie J.A."/>
            <person name="Upadhyaya H.D."/>
            <person name="Luo M.C."/>
            <person name="Thudi M."/>
            <person name="Gowda C.L."/>
            <person name="Singh N.P."/>
            <person name="Lichtenzveig J."/>
            <person name="Gali K.K."/>
            <person name="Rubio J."/>
            <person name="Nadarajan N."/>
            <person name="Dolezel J."/>
            <person name="Bansal K.C."/>
            <person name="Xu X."/>
            <person name="Edwards D."/>
            <person name="Zhang G."/>
            <person name="Kahl G."/>
            <person name="Gil J."/>
            <person name="Singh K.B."/>
            <person name="Datta S.K."/>
            <person name="Jackson S.A."/>
            <person name="Wang J."/>
            <person name="Cook D.R."/>
        </authorList>
    </citation>
    <scope>NUCLEOTIDE SEQUENCE [LARGE SCALE GENOMIC DNA]</scope>
    <source>
        <strain evidence="2">cv. CDC Frontier</strain>
    </source>
</reference>
<evidence type="ECO:0000313" key="3">
    <source>
        <dbReference type="RefSeq" id="XP_004492707.1"/>
    </source>
</evidence>
<dbReference type="AlphaFoldDB" id="A0A1S2XPY7"/>
<dbReference type="RefSeq" id="XP_004492707.1">
    <property type="nucleotide sequence ID" value="XM_004492650.3"/>
</dbReference>
<feature type="region of interest" description="Disordered" evidence="1">
    <location>
        <begin position="66"/>
        <end position="91"/>
    </location>
</feature>
<dbReference type="PaxDb" id="3827-XP_004492707.1"/>
<feature type="compositionally biased region" description="Basic and acidic residues" evidence="1">
    <location>
        <begin position="1"/>
        <end position="16"/>
    </location>
</feature>
<dbReference type="Proteomes" id="UP000087171">
    <property type="component" value="Chromosome Ca3"/>
</dbReference>
<gene>
    <name evidence="3" type="primary">LOC101496729</name>
</gene>
<name>A0A1S2XPY7_CICAR</name>
<dbReference type="PANTHER" id="PTHR36045">
    <property type="entry name" value="OS04G0558500 PROTEIN"/>
    <property type="match status" value="1"/>
</dbReference>